<evidence type="ECO:0000256" key="1">
    <source>
        <dbReference type="SAM" id="MobiDB-lite"/>
    </source>
</evidence>
<dbReference type="Proteomes" id="UP000007174">
    <property type="component" value="Unassembled WGS sequence"/>
</dbReference>
<evidence type="ECO:0000313" key="3">
    <source>
        <dbReference type="Proteomes" id="UP000007174"/>
    </source>
</evidence>
<dbReference type="VEuPathDB" id="FungiDB:CH63R_07481"/>
<dbReference type="STRING" id="759273.H1VZ04"/>
<gene>
    <name evidence="2" type="ORF">CH063_03612</name>
</gene>
<reference evidence="3" key="1">
    <citation type="journal article" date="2012" name="Nat. Genet.">
        <title>Lifestyle transitions in plant pathogenic Colletotrichum fungi deciphered by genome and transcriptome analyses.</title>
        <authorList>
            <person name="O'Connell R.J."/>
            <person name="Thon M.R."/>
            <person name="Hacquard S."/>
            <person name="Amyotte S.G."/>
            <person name="Kleemann J."/>
            <person name="Torres M.F."/>
            <person name="Damm U."/>
            <person name="Buiate E.A."/>
            <person name="Epstein L."/>
            <person name="Alkan N."/>
            <person name="Altmueller J."/>
            <person name="Alvarado-Balderrama L."/>
            <person name="Bauser C.A."/>
            <person name="Becker C."/>
            <person name="Birren B.W."/>
            <person name="Chen Z."/>
            <person name="Choi J."/>
            <person name="Crouch J.A."/>
            <person name="Duvick J.P."/>
            <person name="Farman M.A."/>
            <person name="Gan P."/>
            <person name="Heiman D."/>
            <person name="Henrissat B."/>
            <person name="Howard R.J."/>
            <person name="Kabbage M."/>
            <person name="Koch C."/>
            <person name="Kracher B."/>
            <person name="Kubo Y."/>
            <person name="Law A.D."/>
            <person name="Lebrun M.-H."/>
            <person name="Lee Y.-H."/>
            <person name="Miyara I."/>
            <person name="Moore N."/>
            <person name="Neumann U."/>
            <person name="Nordstroem K."/>
            <person name="Panaccione D.G."/>
            <person name="Panstruga R."/>
            <person name="Place M."/>
            <person name="Proctor R.H."/>
            <person name="Prusky D."/>
            <person name="Rech G."/>
            <person name="Reinhardt R."/>
            <person name="Rollins J.A."/>
            <person name="Rounsley S."/>
            <person name="Schardl C.L."/>
            <person name="Schwartz D.C."/>
            <person name="Shenoy N."/>
            <person name="Shirasu K."/>
            <person name="Sikhakolli U.R."/>
            <person name="Stueber K."/>
            <person name="Sukno S.A."/>
            <person name="Sweigard J.A."/>
            <person name="Takano Y."/>
            <person name="Takahara H."/>
            <person name="Trail F."/>
            <person name="van der Does H.C."/>
            <person name="Voll L.M."/>
            <person name="Will I."/>
            <person name="Young S."/>
            <person name="Zeng Q."/>
            <person name="Zhang J."/>
            <person name="Zhou S."/>
            <person name="Dickman M.B."/>
            <person name="Schulze-Lefert P."/>
            <person name="Ver Loren van Themaat E."/>
            <person name="Ma L.-J."/>
            <person name="Vaillancourt L.J."/>
        </authorList>
    </citation>
    <scope>NUCLEOTIDE SEQUENCE [LARGE SCALE GENOMIC DNA]</scope>
    <source>
        <strain evidence="3">IMI 349063</strain>
    </source>
</reference>
<name>H1VZ04_COLHI</name>
<dbReference type="HOGENOM" id="CLU_033919_0_0_1"/>
<feature type="region of interest" description="Disordered" evidence="1">
    <location>
        <begin position="249"/>
        <end position="270"/>
    </location>
</feature>
<protein>
    <submittedName>
        <fullName evidence="2">Uncharacterized protein</fullName>
    </submittedName>
</protein>
<feature type="region of interest" description="Disordered" evidence="1">
    <location>
        <begin position="1"/>
        <end position="28"/>
    </location>
</feature>
<evidence type="ECO:0000313" key="2">
    <source>
        <dbReference type="EMBL" id="CCF45466.1"/>
    </source>
</evidence>
<dbReference type="eggNOG" id="ENOG502RVVP">
    <property type="taxonomic scope" value="Eukaryota"/>
</dbReference>
<organism evidence="2 3">
    <name type="scientific">Colletotrichum higginsianum (strain IMI 349063)</name>
    <name type="common">Crucifer anthracnose fungus</name>
    <dbReference type="NCBI Taxonomy" id="759273"/>
    <lineage>
        <taxon>Eukaryota</taxon>
        <taxon>Fungi</taxon>
        <taxon>Dikarya</taxon>
        <taxon>Ascomycota</taxon>
        <taxon>Pezizomycotina</taxon>
        <taxon>Sordariomycetes</taxon>
        <taxon>Hypocreomycetidae</taxon>
        <taxon>Glomerellales</taxon>
        <taxon>Glomerellaceae</taxon>
        <taxon>Colletotrichum</taxon>
        <taxon>Colletotrichum destructivum species complex</taxon>
    </lineage>
</organism>
<dbReference type="EMBL" id="CACQ02007778">
    <property type="protein sequence ID" value="CCF45466.1"/>
    <property type="molecule type" value="Genomic_DNA"/>
</dbReference>
<accession>H1VZ04</accession>
<proteinExistence type="predicted"/>
<sequence length="430" mass="48284">MAKMSRSKQGALQTKRRKQRGEAESVEKLKTKCAQEHGKAHVAHCKECYGEVVETMRSRYIDSKDEWFSDDKAFLSDLDGLFAKVKNFSEDLKAIETRIDKEKQKHYRESLPKSAAGRVAEASIGKAEFQAALADEEKPTTALIEDVRRALYKGVDDAPGLEELASKFDDVVFEKEAGVVVDVFFRDPRTGEIPASCKKYVEKLRSGVPIEDVMLAMAADRPARSQALANMDKHRRTLNELKRAQAAHEQDKLLKAQKRQQPPPQAPQVNKELYDLPPCLACSGKVSPDEVIACPLCLIFAELSLTKRTVFDSEKCYDEAYDEHVQTAHSCAAGEGCVQLKDEDEEMGGNGEGPVICEDADFQEHREGVHIPNWQGLGIDLGTQGEHLVYDNDEKTKYHVNDISKFVWRLSDAFERVFKGNNPDIKDVQH</sequence>
<dbReference type="AlphaFoldDB" id="H1VZ04"/>